<protein>
    <submittedName>
        <fullName evidence="2">Uncharacterized protein</fullName>
    </submittedName>
</protein>
<dbReference type="EMBL" id="VSSQ01008567">
    <property type="protein sequence ID" value="MPM39226.1"/>
    <property type="molecule type" value="Genomic_DNA"/>
</dbReference>
<feature type="transmembrane region" description="Helical" evidence="1">
    <location>
        <begin position="122"/>
        <end position="146"/>
    </location>
</feature>
<keyword evidence="1" id="KW-0472">Membrane</keyword>
<name>A0A644ZED6_9ZZZZ</name>
<evidence type="ECO:0000313" key="2">
    <source>
        <dbReference type="EMBL" id="MPM39226.1"/>
    </source>
</evidence>
<accession>A0A644ZED6</accession>
<evidence type="ECO:0000256" key="1">
    <source>
        <dbReference type="SAM" id="Phobius"/>
    </source>
</evidence>
<feature type="transmembrane region" description="Helical" evidence="1">
    <location>
        <begin position="71"/>
        <end position="91"/>
    </location>
</feature>
<sequence length="149" mass="17192">MDLYIIIALPLEFIFTSVSPPTFENTILLMVLKLSTLLLKYLSFSSPWKSLDIFFSISNEYCSGTKRSTELVSLSCTLFFISFSIKVVFPIPPLPNTNLRPINVFLQNFIIYSFTVTKPIKLTVFTVVCIFIYIVFIIKIFIFYIINNI</sequence>
<organism evidence="2">
    <name type="scientific">bioreactor metagenome</name>
    <dbReference type="NCBI Taxonomy" id="1076179"/>
    <lineage>
        <taxon>unclassified sequences</taxon>
        <taxon>metagenomes</taxon>
        <taxon>ecological metagenomes</taxon>
    </lineage>
</organism>
<comment type="caution">
    <text evidence="2">The sequence shown here is derived from an EMBL/GenBank/DDBJ whole genome shotgun (WGS) entry which is preliminary data.</text>
</comment>
<gene>
    <name evidence="2" type="ORF">SDC9_85859</name>
</gene>
<proteinExistence type="predicted"/>
<reference evidence="2" key="1">
    <citation type="submission" date="2019-08" db="EMBL/GenBank/DDBJ databases">
        <authorList>
            <person name="Kucharzyk K."/>
            <person name="Murdoch R.W."/>
            <person name="Higgins S."/>
            <person name="Loffler F."/>
        </authorList>
    </citation>
    <scope>NUCLEOTIDE SEQUENCE</scope>
</reference>
<keyword evidence="1" id="KW-1133">Transmembrane helix</keyword>
<keyword evidence="1" id="KW-0812">Transmembrane</keyword>
<dbReference type="AlphaFoldDB" id="A0A644ZED6"/>